<comment type="similarity">
    <text evidence="1">Belongs to the bacterial sugar transferase family.</text>
</comment>
<gene>
    <name evidence="4" type="ORF">FMM05_09025</name>
</gene>
<dbReference type="RefSeq" id="WP_143373050.1">
    <property type="nucleotide sequence ID" value="NZ_VJVZ01000005.1"/>
</dbReference>
<keyword evidence="2" id="KW-1133">Transmembrane helix</keyword>
<keyword evidence="2" id="KW-0812">Transmembrane</keyword>
<dbReference type="AlphaFoldDB" id="A0A552V2E5"/>
<keyword evidence="4" id="KW-0808">Transferase</keyword>
<feature type="transmembrane region" description="Helical" evidence="2">
    <location>
        <begin position="12"/>
        <end position="32"/>
    </location>
</feature>
<dbReference type="OrthoDB" id="9808602at2"/>
<dbReference type="EMBL" id="VJVZ01000005">
    <property type="protein sequence ID" value="TRW24646.1"/>
    <property type="molecule type" value="Genomic_DNA"/>
</dbReference>
<protein>
    <submittedName>
        <fullName evidence="4">Sugar transferase</fullName>
    </submittedName>
</protein>
<dbReference type="PANTHER" id="PTHR30576">
    <property type="entry name" value="COLANIC BIOSYNTHESIS UDP-GLUCOSE LIPID CARRIER TRANSFERASE"/>
    <property type="match status" value="1"/>
</dbReference>
<feature type="domain" description="Bacterial sugar transferase" evidence="3">
    <location>
        <begin position="3"/>
        <end position="181"/>
    </location>
</feature>
<evidence type="ECO:0000256" key="2">
    <source>
        <dbReference type="SAM" id="Phobius"/>
    </source>
</evidence>
<dbReference type="InterPro" id="IPR003362">
    <property type="entry name" value="Bact_transf"/>
</dbReference>
<keyword evidence="2" id="KW-0472">Membrane</keyword>
<reference evidence="4 5" key="1">
    <citation type="submission" date="2019-07" db="EMBL/GenBank/DDBJ databases">
        <title>Flavobacterium sp. nov., isolated from glacier ice.</title>
        <authorList>
            <person name="Liu Q."/>
            <person name="Xin Y.-H."/>
        </authorList>
    </citation>
    <scope>NUCLEOTIDE SEQUENCE [LARGE SCALE GENOMIC DNA]</scope>
    <source>
        <strain evidence="4 5">ZT4R6</strain>
    </source>
</reference>
<evidence type="ECO:0000313" key="4">
    <source>
        <dbReference type="EMBL" id="TRW24646.1"/>
    </source>
</evidence>
<keyword evidence="5" id="KW-1185">Reference proteome</keyword>
<dbReference type="GO" id="GO:0016780">
    <property type="term" value="F:phosphotransferase activity, for other substituted phosphate groups"/>
    <property type="evidence" value="ECO:0007669"/>
    <property type="project" value="TreeGrafter"/>
</dbReference>
<organism evidence="4 5">
    <name type="scientific">Flavobacterium zepuense</name>
    <dbReference type="NCBI Taxonomy" id="2593302"/>
    <lineage>
        <taxon>Bacteria</taxon>
        <taxon>Pseudomonadati</taxon>
        <taxon>Bacteroidota</taxon>
        <taxon>Flavobacteriia</taxon>
        <taxon>Flavobacteriales</taxon>
        <taxon>Flavobacteriaceae</taxon>
        <taxon>Flavobacterium</taxon>
    </lineage>
</organism>
<name>A0A552V2E5_9FLAO</name>
<proteinExistence type="inferred from homology"/>
<dbReference type="PANTHER" id="PTHR30576:SF20">
    <property type="entry name" value="QUINOVOSAMINEPHOSPHOTRANSFERAE-RELATED"/>
    <property type="match status" value="1"/>
</dbReference>
<accession>A0A552V2E5</accession>
<evidence type="ECO:0000313" key="5">
    <source>
        <dbReference type="Proteomes" id="UP000320643"/>
    </source>
</evidence>
<dbReference type="Pfam" id="PF02397">
    <property type="entry name" value="Bac_transf"/>
    <property type="match status" value="1"/>
</dbReference>
<evidence type="ECO:0000259" key="3">
    <source>
        <dbReference type="Pfam" id="PF02397"/>
    </source>
</evidence>
<sequence length="192" mass="21938">MIKRLFDITVSFTALIFLGWLIVVLFIVASISTGQNGLFIQKRIGRYGRPFSIFKVRSMKDTANGKQVTSFGRFLRKYKLDELPQLFNVLFGTMSFVGPRPDLPGYYDQLTGTDRDVLTLRPGITGPASIKYANEEAILAAVTNPEIYNDTVIFPDKVRINKNYLVHQSLFLDIKIMFYTVLGKKLEEDYFN</sequence>
<comment type="caution">
    <text evidence="4">The sequence shown here is derived from an EMBL/GenBank/DDBJ whole genome shotgun (WGS) entry which is preliminary data.</text>
</comment>
<dbReference type="Proteomes" id="UP000320643">
    <property type="component" value="Unassembled WGS sequence"/>
</dbReference>
<evidence type="ECO:0000256" key="1">
    <source>
        <dbReference type="ARBA" id="ARBA00006464"/>
    </source>
</evidence>